<dbReference type="PIRSF" id="PIRSF033490">
    <property type="entry name" value="MazF"/>
    <property type="match status" value="1"/>
</dbReference>
<dbReference type="Pfam" id="PF02452">
    <property type="entry name" value="PemK_toxin"/>
    <property type="match status" value="1"/>
</dbReference>
<dbReference type="RefSeq" id="WP_062153247.1">
    <property type="nucleotide sequence ID" value="NZ_CP012373.2"/>
</dbReference>
<dbReference type="GO" id="GO:0004521">
    <property type="term" value="F:RNA endonuclease activity"/>
    <property type="evidence" value="ECO:0007669"/>
    <property type="project" value="TreeGrafter"/>
</dbReference>
<dbReference type="PANTHER" id="PTHR33988:SF2">
    <property type="entry name" value="ENDORIBONUCLEASE MAZF"/>
    <property type="match status" value="1"/>
</dbReference>
<sequence length="111" mass="12318">MAVVNVKRFDIFLVNLDPTVGAEIQKTRPCLIISPDEMNQSISTVIIAPMTTVTRVGYPTRVDCSFNGKSGQIVLDQIRTVDKKRLVKQLGCIQKAEQQVVIDVLQSLFAL</sequence>
<accession>A0A2N9YG31</accession>
<name>A0A2N9YG31_9GAMM</name>
<keyword evidence="1" id="KW-0378">Hydrolase</keyword>
<dbReference type="PANTHER" id="PTHR33988">
    <property type="entry name" value="ENDORIBONUCLEASE MAZF-RELATED"/>
    <property type="match status" value="1"/>
</dbReference>
<dbReference type="OrthoDB" id="9808744at2"/>
<comment type="similarity">
    <text evidence="1">Belongs to the PemK/MazF family.</text>
</comment>
<proteinExistence type="inferred from homology"/>
<evidence type="ECO:0000313" key="2">
    <source>
        <dbReference type="EMBL" id="AUI69339.1"/>
    </source>
</evidence>
<evidence type="ECO:0000313" key="3">
    <source>
        <dbReference type="Proteomes" id="UP000234271"/>
    </source>
</evidence>
<dbReference type="Gene3D" id="2.30.30.110">
    <property type="match status" value="1"/>
</dbReference>
<dbReference type="KEGG" id="blep:AL038_12260"/>
<keyword evidence="1" id="KW-0255">Endonuclease</keyword>
<evidence type="ECO:0000256" key="1">
    <source>
        <dbReference type="PIRNR" id="PIRNR033490"/>
    </source>
</evidence>
<dbReference type="GO" id="GO:0006402">
    <property type="term" value="P:mRNA catabolic process"/>
    <property type="evidence" value="ECO:0007669"/>
    <property type="project" value="TreeGrafter"/>
</dbReference>
<comment type="function">
    <text evidence="1">Toxic component of a type II toxin-antitoxin (TA) system.</text>
</comment>
<dbReference type="InterPro" id="IPR003477">
    <property type="entry name" value="PemK-like"/>
</dbReference>
<dbReference type="Proteomes" id="UP000234271">
    <property type="component" value="Chromosome"/>
</dbReference>
<protein>
    <recommendedName>
        <fullName evidence="1">mRNA interferase</fullName>
        <ecNumber evidence="1">3.1.-.-</ecNumber>
    </recommendedName>
</protein>
<dbReference type="GO" id="GO:0003677">
    <property type="term" value="F:DNA binding"/>
    <property type="evidence" value="ECO:0007669"/>
    <property type="project" value="InterPro"/>
</dbReference>
<dbReference type="EMBL" id="CP018889">
    <property type="protein sequence ID" value="AUI69339.1"/>
    <property type="molecule type" value="Genomic_DNA"/>
</dbReference>
<keyword evidence="3" id="KW-1185">Reference proteome</keyword>
<dbReference type="GO" id="GO:0016787">
    <property type="term" value="F:hydrolase activity"/>
    <property type="evidence" value="ECO:0007669"/>
    <property type="project" value="UniProtKB-KW"/>
</dbReference>
<dbReference type="STRING" id="288004.AL038_12260"/>
<dbReference type="InterPro" id="IPR011067">
    <property type="entry name" value="Plasmid_toxin/cell-grow_inhib"/>
</dbReference>
<gene>
    <name evidence="2" type="ORF">BLE401_12005</name>
</gene>
<reference evidence="3" key="1">
    <citation type="submission" date="2016-12" db="EMBL/GenBank/DDBJ databases">
        <title>Complete Genome Sequence of Beggiatoa leptomitiformis D-401.</title>
        <authorList>
            <person name="Fomenkov A."/>
            <person name="Vincze T."/>
            <person name="Grabovich M."/>
            <person name="Anton B.P."/>
            <person name="Dubinina G."/>
            <person name="Orlova M."/>
            <person name="Belousova E."/>
            <person name="Roberts R.J."/>
        </authorList>
    </citation>
    <scope>NUCLEOTIDE SEQUENCE [LARGE SCALE GENOMIC DNA]</scope>
    <source>
        <strain evidence="3">D-401</strain>
    </source>
</reference>
<dbReference type="GO" id="GO:0016075">
    <property type="term" value="P:rRNA catabolic process"/>
    <property type="evidence" value="ECO:0007669"/>
    <property type="project" value="TreeGrafter"/>
</dbReference>
<dbReference type="EC" id="3.1.-.-" evidence="1"/>
<dbReference type="SUPFAM" id="SSF50118">
    <property type="entry name" value="Cell growth inhibitor/plasmid maintenance toxic component"/>
    <property type="match status" value="1"/>
</dbReference>
<dbReference type="AlphaFoldDB" id="A0A2N9YG31"/>
<organism evidence="2 3">
    <name type="scientific">Beggiatoa leptomitoformis</name>
    <dbReference type="NCBI Taxonomy" id="288004"/>
    <lineage>
        <taxon>Bacteria</taxon>
        <taxon>Pseudomonadati</taxon>
        <taxon>Pseudomonadota</taxon>
        <taxon>Gammaproteobacteria</taxon>
        <taxon>Thiotrichales</taxon>
        <taxon>Thiotrichaceae</taxon>
        <taxon>Beggiatoa</taxon>
    </lineage>
</organism>
<keyword evidence="1" id="KW-0540">Nuclease</keyword>